<dbReference type="EMBL" id="AP023355">
    <property type="protein sequence ID" value="BCJ38621.1"/>
    <property type="molecule type" value="Genomic_DNA"/>
</dbReference>
<dbReference type="RefSeq" id="WP_203964628.1">
    <property type="nucleotide sequence ID" value="NZ_AP023355.1"/>
</dbReference>
<protein>
    <recommendedName>
        <fullName evidence="3">Alpha/beta hydrolase</fullName>
    </recommendedName>
</protein>
<evidence type="ECO:0000313" key="1">
    <source>
        <dbReference type="EMBL" id="BCJ38621.1"/>
    </source>
</evidence>
<accession>A0A7R7DVT8</accession>
<organism evidence="1 2">
    <name type="scientific">Actinocatenispora thailandica</name>
    <dbReference type="NCBI Taxonomy" id="227318"/>
    <lineage>
        <taxon>Bacteria</taxon>
        <taxon>Bacillati</taxon>
        <taxon>Actinomycetota</taxon>
        <taxon>Actinomycetes</taxon>
        <taxon>Micromonosporales</taxon>
        <taxon>Micromonosporaceae</taxon>
        <taxon>Actinocatenispora</taxon>
    </lineage>
</organism>
<gene>
    <name evidence="1" type="ORF">Athai_61240</name>
</gene>
<name>A0A7R7DVT8_9ACTN</name>
<dbReference type="InterPro" id="IPR029058">
    <property type="entry name" value="AB_hydrolase_fold"/>
</dbReference>
<dbReference type="KEGG" id="atl:Athai_61240"/>
<evidence type="ECO:0008006" key="3">
    <source>
        <dbReference type="Google" id="ProtNLM"/>
    </source>
</evidence>
<evidence type="ECO:0000313" key="2">
    <source>
        <dbReference type="Proteomes" id="UP000611640"/>
    </source>
</evidence>
<dbReference type="AlphaFoldDB" id="A0A7R7DVT8"/>
<proteinExistence type="predicted"/>
<dbReference type="Proteomes" id="UP000611640">
    <property type="component" value="Chromosome"/>
</dbReference>
<dbReference type="Gene3D" id="3.40.50.1820">
    <property type="entry name" value="alpha/beta hydrolase"/>
    <property type="match status" value="1"/>
</dbReference>
<keyword evidence="2" id="KW-1185">Reference proteome</keyword>
<sequence length="326" mass="36617">MWAAVLAASTKAHLRGEAMIAMADKERTQAAFDSFVQLWTTGTTGGRRAPVLRRPDEEGLEYEDVFFPSMDGVALEGWFIPADSDRLVIHNHFLPGNRYGYPGHLREFGGLGGFEVSFLPEYRALHDAGYNILCYDIRNHGMSGQGNGGIAGIGLLEYRDVIGSLRYARSREDTKDMRKVLLSVCLGADSTAVAWGKHPKEFGEIQAMVMLQPVSARPVVEEFVKGIGMDDGFEKFDRAVHERTGFHLDEQSPIEHVKAVTVPTLVAQVHRDTMTRPEDVQSIYDALPVEDKQLYWIEGTDRRFDGYNFFGLHPDIPIEWFNKHLA</sequence>
<reference evidence="1 2" key="1">
    <citation type="submission" date="2020-08" db="EMBL/GenBank/DDBJ databases">
        <title>Whole genome shotgun sequence of Actinocatenispora thailandica NBRC 105041.</title>
        <authorList>
            <person name="Komaki H."/>
            <person name="Tamura T."/>
        </authorList>
    </citation>
    <scope>NUCLEOTIDE SEQUENCE [LARGE SCALE GENOMIC DNA]</scope>
    <source>
        <strain evidence="1 2">NBRC 105041</strain>
    </source>
</reference>
<dbReference type="SUPFAM" id="SSF53474">
    <property type="entry name" value="alpha/beta-Hydrolases"/>
    <property type="match status" value="1"/>
</dbReference>